<accession>A0A5C6YTF2</accession>
<keyword evidence="1" id="KW-1133">Transmembrane helix</keyword>
<evidence type="ECO:0000313" key="3">
    <source>
        <dbReference type="Proteomes" id="UP000321945"/>
    </source>
</evidence>
<feature type="transmembrane region" description="Helical" evidence="1">
    <location>
        <begin position="6"/>
        <end position="26"/>
    </location>
</feature>
<proteinExistence type="predicted"/>
<dbReference type="AlphaFoldDB" id="A0A5C6YTF2"/>
<name>A0A5C6YTF2_9FLAO</name>
<keyword evidence="1" id="KW-0812">Transmembrane</keyword>
<sequence length="196" mass="23519">MEIKFLDIIIIAFSFAAIVISILSFFQNRNLNKRQLRIEKLEEMLEIIHILYGNYQYFANAYLFKQRVLNEDVKDDIKEKYIIQIKELLEITNEITLRNKLARLFVLNNSYLPKALLKDKIGVFITVYTSIAENTITQSDKLHYLSFKSFPQSWEFSDFTRELQNEIIEEMKLGYKNNIEDKNNFEKMFKKRYNLD</sequence>
<evidence type="ECO:0000256" key="1">
    <source>
        <dbReference type="SAM" id="Phobius"/>
    </source>
</evidence>
<protein>
    <recommendedName>
        <fullName evidence="4">DUF4760 domain-containing protein</fullName>
    </recommendedName>
</protein>
<dbReference type="EMBL" id="VORU01000002">
    <property type="protein sequence ID" value="TXD70243.1"/>
    <property type="molecule type" value="Genomic_DNA"/>
</dbReference>
<keyword evidence="1" id="KW-0472">Membrane</keyword>
<reference evidence="2 3" key="1">
    <citation type="submission" date="2019-08" db="EMBL/GenBank/DDBJ databases">
        <title>Genome of Aequorivita lipolytica Y10-2 (type strain).</title>
        <authorList>
            <person name="Bowman J.P."/>
        </authorList>
    </citation>
    <scope>NUCLEOTIDE SEQUENCE [LARGE SCALE GENOMIC DNA]</scope>
    <source>
        <strain evidence="2 3">Y10-2</strain>
    </source>
</reference>
<evidence type="ECO:0000313" key="2">
    <source>
        <dbReference type="EMBL" id="TXD70243.1"/>
    </source>
</evidence>
<dbReference type="OrthoDB" id="1442571at2"/>
<dbReference type="Proteomes" id="UP000321945">
    <property type="component" value="Unassembled WGS sequence"/>
</dbReference>
<comment type="caution">
    <text evidence="2">The sequence shown here is derived from an EMBL/GenBank/DDBJ whole genome shotgun (WGS) entry which is preliminary data.</text>
</comment>
<organism evidence="2 3">
    <name type="scientific">Aequorivita lipolytica</name>
    <dbReference type="NCBI Taxonomy" id="153267"/>
    <lineage>
        <taxon>Bacteria</taxon>
        <taxon>Pseudomonadati</taxon>
        <taxon>Bacteroidota</taxon>
        <taxon>Flavobacteriia</taxon>
        <taxon>Flavobacteriales</taxon>
        <taxon>Flavobacteriaceae</taxon>
        <taxon>Aequorivita</taxon>
    </lineage>
</organism>
<keyword evidence="3" id="KW-1185">Reference proteome</keyword>
<evidence type="ECO:0008006" key="4">
    <source>
        <dbReference type="Google" id="ProtNLM"/>
    </source>
</evidence>
<dbReference type="RefSeq" id="WP_111815282.1">
    <property type="nucleotide sequence ID" value="NZ_CBCRZQ010000003.1"/>
</dbReference>
<gene>
    <name evidence="2" type="ORF">ESV24_03510</name>
</gene>